<keyword evidence="1 4" id="KW-0413">Isomerase</keyword>
<evidence type="ECO:0000313" key="4">
    <source>
        <dbReference type="EMBL" id="QDT34111.1"/>
    </source>
</evidence>
<dbReference type="OrthoDB" id="14196at2"/>
<feature type="signal peptide" evidence="2">
    <location>
        <begin position="1"/>
        <end position="19"/>
    </location>
</feature>
<dbReference type="InterPro" id="IPR050245">
    <property type="entry name" value="PrsA_foldase"/>
</dbReference>
<sequence length="299" mass="33655" precursor="true">MRIWTSCLLLSLLTVSAHSAEPSNLADEIVATVNSRKITGKDLQIEFFQKQLAATPTPQSQDQLIEQLIDRELIKQFLKKRNVTAEQVLIDERMNAIRKLVESKGDDLEKVLGSLGLQEDSLVDMIALQLAWNAHVTRTLTEKRIQEFWKTNKTHFDGTEIKASQIFKRTPTGTSDEENFKQLKTLREEIVAQKLTFAEAAKMHSDSPSGAKGGDLGTFEYYGRVAEPIAAVAFETQPGKISEPFRSPFGLHIVKVHERNDGDLSLEDARAQVVKALSKTLWDEQVARERKNARIQISN</sequence>
<evidence type="ECO:0000259" key="3">
    <source>
        <dbReference type="PROSITE" id="PS50198"/>
    </source>
</evidence>
<dbReference type="PANTHER" id="PTHR47245">
    <property type="entry name" value="PEPTIDYLPROLYL ISOMERASE"/>
    <property type="match status" value="1"/>
</dbReference>
<evidence type="ECO:0000313" key="5">
    <source>
        <dbReference type="Proteomes" id="UP000315724"/>
    </source>
</evidence>
<dbReference type="PROSITE" id="PS01096">
    <property type="entry name" value="PPIC_PPIASE_1"/>
    <property type="match status" value="1"/>
</dbReference>
<dbReference type="Gene3D" id="3.10.50.40">
    <property type="match status" value="1"/>
</dbReference>
<name>A0A517QR55_9PLAN</name>
<dbReference type="SUPFAM" id="SSF54534">
    <property type="entry name" value="FKBP-like"/>
    <property type="match status" value="1"/>
</dbReference>
<dbReference type="AlphaFoldDB" id="A0A517QR55"/>
<dbReference type="Proteomes" id="UP000315724">
    <property type="component" value="Chromosome"/>
</dbReference>
<dbReference type="EC" id="5.2.1.8" evidence="4"/>
<dbReference type="Gene3D" id="1.10.4030.10">
    <property type="entry name" value="Porin chaperone SurA, peptide-binding domain"/>
    <property type="match status" value="1"/>
</dbReference>
<dbReference type="InterPro" id="IPR023058">
    <property type="entry name" value="PPIase_PpiC_CS"/>
</dbReference>
<dbReference type="Pfam" id="PF13624">
    <property type="entry name" value="SurA_N_3"/>
    <property type="match status" value="1"/>
</dbReference>
<proteinExistence type="predicted"/>
<dbReference type="InterPro" id="IPR027304">
    <property type="entry name" value="Trigger_fact/SurA_dom_sf"/>
</dbReference>
<dbReference type="KEGG" id="tpol:Mal48_33710"/>
<dbReference type="Pfam" id="PF00639">
    <property type="entry name" value="Rotamase"/>
    <property type="match status" value="1"/>
</dbReference>
<dbReference type="RefSeq" id="WP_145201536.1">
    <property type="nucleotide sequence ID" value="NZ_CP036267.1"/>
</dbReference>
<evidence type="ECO:0000256" key="1">
    <source>
        <dbReference type="PROSITE-ProRule" id="PRU00278"/>
    </source>
</evidence>
<keyword evidence="5" id="KW-1185">Reference proteome</keyword>
<dbReference type="InterPro" id="IPR046357">
    <property type="entry name" value="PPIase_dom_sf"/>
</dbReference>
<organism evidence="4 5">
    <name type="scientific">Thalassoglobus polymorphus</name>
    <dbReference type="NCBI Taxonomy" id="2527994"/>
    <lineage>
        <taxon>Bacteria</taxon>
        <taxon>Pseudomonadati</taxon>
        <taxon>Planctomycetota</taxon>
        <taxon>Planctomycetia</taxon>
        <taxon>Planctomycetales</taxon>
        <taxon>Planctomycetaceae</taxon>
        <taxon>Thalassoglobus</taxon>
    </lineage>
</organism>
<dbReference type="PROSITE" id="PS50198">
    <property type="entry name" value="PPIC_PPIASE_2"/>
    <property type="match status" value="1"/>
</dbReference>
<dbReference type="InterPro" id="IPR000297">
    <property type="entry name" value="PPIase_PpiC"/>
</dbReference>
<accession>A0A517QR55</accession>
<reference evidence="4 5" key="1">
    <citation type="submission" date="2019-02" db="EMBL/GenBank/DDBJ databases">
        <title>Deep-cultivation of Planctomycetes and their phenomic and genomic characterization uncovers novel biology.</title>
        <authorList>
            <person name="Wiegand S."/>
            <person name="Jogler M."/>
            <person name="Boedeker C."/>
            <person name="Pinto D."/>
            <person name="Vollmers J."/>
            <person name="Rivas-Marin E."/>
            <person name="Kohn T."/>
            <person name="Peeters S.H."/>
            <person name="Heuer A."/>
            <person name="Rast P."/>
            <person name="Oberbeckmann S."/>
            <person name="Bunk B."/>
            <person name="Jeske O."/>
            <person name="Meyerdierks A."/>
            <person name="Storesund J.E."/>
            <person name="Kallscheuer N."/>
            <person name="Luecker S."/>
            <person name="Lage O.M."/>
            <person name="Pohl T."/>
            <person name="Merkel B.J."/>
            <person name="Hornburger P."/>
            <person name="Mueller R.-W."/>
            <person name="Bruemmer F."/>
            <person name="Labrenz M."/>
            <person name="Spormann A.M."/>
            <person name="Op den Camp H."/>
            <person name="Overmann J."/>
            <person name="Amann R."/>
            <person name="Jetten M.S.M."/>
            <person name="Mascher T."/>
            <person name="Medema M.H."/>
            <person name="Devos D.P."/>
            <person name="Kaster A.-K."/>
            <person name="Ovreas L."/>
            <person name="Rohde M."/>
            <person name="Galperin M.Y."/>
            <person name="Jogler C."/>
        </authorList>
    </citation>
    <scope>NUCLEOTIDE SEQUENCE [LARGE SCALE GENOMIC DNA]</scope>
    <source>
        <strain evidence="4 5">Mal48</strain>
    </source>
</reference>
<gene>
    <name evidence="4" type="primary">prsA1</name>
    <name evidence="4" type="ORF">Mal48_33710</name>
</gene>
<feature type="chain" id="PRO_5021911702" evidence="2">
    <location>
        <begin position="20"/>
        <end position="299"/>
    </location>
</feature>
<dbReference type="PANTHER" id="PTHR47245:SF2">
    <property type="entry name" value="PEPTIDYL-PROLYL CIS-TRANS ISOMERASE HP_0175-RELATED"/>
    <property type="match status" value="1"/>
</dbReference>
<evidence type="ECO:0000256" key="2">
    <source>
        <dbReference type="SAM" id="SignalP"/>
    </source>
</evidence>
<keyword evidence="2" id="KW-0732">Signal</keyword>
<dbReference type="EMBL" id="CP036267">
    <property type="protein sequence ID" value="QDT34111.1"/>
    <property type="molecule type" value="Genomic_DNA"/>
</dbReference>
<keyword evidence="1" id="KW-0697">Rotamase</keyword>
<protein>
    <submittedName>
        <fullName evidence="4">Foldase protein PrsA 1</fullName>
        <ecNumber evidence="4">5.2.1.8</ecNumber>
    </submittedName>
</protein>
<dbReference type="SUPFAM" id="SSF109998">
    <property type="entry name" value="Triger factor/SurA peptide-binding domain-like"/>
    <property type="match status" value="1"/>
</dbReference>
<feature type="domain" description="PpiC" evidence="3">
    <location>
        <begin position="158"/>
        <end position="258"/>
    </location>
</feature>
<dbReference type="GO" id="GO:0003755">
    <property type="term" value="F:peptidyl-prolyl cis-trans isomerase activity"/>
    <property type="evidence" value="ECO:0007669"/>
    <property type="project" value="UniProtKB-KW"/>
</dbReference>